<dbReference type="PANTHER" id="PTHR45138">
    <property type="entry name" value="REGULATORY COMPONENTS OF SENSORY TRANSDUCTION SYSTEM"/>
    <property type="match status" value="1"/>
</dbReference>
<dbReference type="GO" id="GO:0043709">
    <property type="term" value="P:cell adhesion involved in single-species biofilm formation"/>
    <property type="evidence" value="ECO:0007669"/>
    <property type="project" value="TreeGrafter"/>
</dbReference>
<dbReference type="SMART" id="SM00267">
    <property type="entry name" value="GGDEF"/>
    <property type="match status" value="1"/>
</dbReference>
<evidence type="ECO:0000313" key="6">
    <source>
        <dbReference type="EMBL" id="MBC5850583.1"/>
    </source>
</evidence>
<dbReference type="AlphaFoldDB" id="A0A9X0R898"/>
<feature type="domain" description="GGDEF" evidence="5">
    <location>
        <begin position="354"/>
        <end position="486"/>
    </location>
</feature>
<comment type="caution">
    <text evidence="6">The sequence shown here is derived from an EMBL/GenBank/DDBJ whole genome shotgun (WGS) entry which is preliminary data.</text>
</comment>
<evidence type="ECO:0000313" key="7">
    <source>
        <dbReference type="Proteomes" id="UP000615796"/>
    </source>
</evidence>
<protein>
    <recommendedName>
        <fullName evidence="2">diguanylate cyclase</fullName>
        <ecNumber evidence="2">2.7.7.65</ecNumber>
    </recommendedName>
</protein>
<dbReference type="SUPFAM" id="SSF55073">
    <property type="entry name" value="Nucleotide cyclase"/>
    <property type="match status" value="1"/>
</dbReference>
<dbReference type="NCBIfam" id="TIGR00254">
    <property type="entry name" value="GGDEF"/>
    <property type="match status" value="1"/>
</dbReference>
<dbReference type="FunFam" id="3.30.70.270:FF:000001">
    <property type="entry name" value="Diguanylate cyclase domain protein"/>
    <property type="match status" value="1"/>
</dbReference>
<dbReference type="Pfam" id="PF00990">
    <property type="entry name" value="GGDEF"/>
    <property type="match status" value="1"/>
</dbReference>
<evidence type="ECO:0000259" key="5">
    <source>
        <dbReference type="PROSITE" id="PS50887"/>
    </source>
</evidence>
<keyword evidence="4" id="KW-0472">Membrane</keyword>
<dbReference type="GO" id="GO:0052621">
    <property type="term" value="F:diguanylate cyclase activity"/>
    <property type="evidence" value="ECO:0007669"/>
    <property type="project" value="UniProtKB-EC"/>
</dbReference>
<dbReference type="GO" id="GO:0005886">
    <property type="term" value="C:plasma membrane"/>
    <property type="evidence" value="ECO:0007669"/>
    <property type="project" value="TreeGrafter"/>
</dbReference>
<dbReference type="InterPro" id="IPR029787">
    <property type="entry name" value="Nucleotide_cyclase"/>
</dbReference>
<proteinExistence type="predicted"/>
<organism evidence="6 7">
    <name type="scientific">Vibrio metschnikovii</name>
    <dbReference type="NCBI Taxonomy" id="28172"/>
    <lineage>
        <taxon>Bacteria</taxon>
        <taxon>Pseudomonadati</taxon>
        <taxon>Pseudomonadota</taxon>
        <taxon>Gammaproteobacteria</taxon>
        <taxon>Vibrionales</taxon>
        <taxon>Vibrionaceae</taxon>
        <taxon>Vibrio</taxon>
    </lineage>
</organism>
<dbReference type="InterPro" id="IPR000160">
    <property type="entry name" value="GGDEF_dom"/>
</dbReference>
<dbReference type="Gene3D" id="3.30.70.270">
    <property type="match status" value="1"/>
</dbReference>
<dbReference type="PANTHER" id="PTHR45138:SF9">
    <property type="entry name" value="DIGUANYLATE CYCLASE DGCM-RELATED"/>
    <property type="match status" value="1"/>
</dbReference>
<dbReference type="EMBL" id="JACRUP010000002">
    <property type="protein sequence ID" value="MBC5850583.1"/>
    <property type="molecule type" value="Genomic_DNA"/>
</dbReference>
<dbReference type="EC" id="2.7.7.65" evidence="2"/>
<dbReference type="RefSeq" id="WP_187025613.1">
    <property type="nucleotide sequence ID" value="NZ_JACRUP010000002.1"/>
</dbReference>
<keyword evidence="7" id="KW-1185">Reference proteome</keyword>
<dbReference type="CDD" id="cd18773">
    <property type="entry name" value="PDC1_HK_sensor"/>
    <property type="match status" value="1"/>
</dbReference>
<dbReference type="InterPro" id="IPR050469">
    <property type="entry name" value="Diguanylate_Cyclase"/>
</dbReference>
<comment type="catalytic activity">
    <reaction evidence="3">
        <text>2 GTP = 3',3'-c-di-GMP + 2 diphosphate</text>
        <dbReference type="Rhea" id="RHEA:24898"/>
        <dbReference type="ChEBI" id="CHEBI:33019"/>
        <dbReference type="ChEBI" id="CHEBI:37565"/>
        <dbReference type="ChEBI" id="CHEBI:58805"/>
        <dbReference type="EC" id="2.7.7.65"/>
    </reaction>
</comment>
<evidence type="ECO:0000256" key="4">
    <source>
        <dbReference type="SAM" id="Phobius"/>
    </source>
</evidence>
<dbReference type="CDD" id="cd01949">
    <property type="entry name" value="GGDEF"/>
    <property type="match status" value="1"/>
</dbReference>
<feature type="transmembrane region" description="Helical" evidence="4">
    <location>
        <begin position="288"/>
        <end position="309"/>
    </location>
</feature>
<dbReference type="InterPro" id="IPR043128">
    <property type="entry name" value="Rev_trsase/Diguanyl_cyclase"/>
</dbReference>
<evidence type="ECO:0000256" key="1">
    <source>
        <dbReference type="ARBA" id="ARBA00001946"/>
    </source>
</evidence>
<comment type="cofactor">
    <cofactor evidence="1">
        <name>Mg(2+)</name>
        <dbReference type="ChEBI" id="CHEBI:18420"/>
    </cofactor>
</comment>
<evidence type="ECO:0000256" key="2">
    <source>
        <dbReference type="ARBA" id="ARBA00012528"/>
    </source>
</evidence>
<keyword evidence="4" id="KW-1133">Transmembrane helix</keyword>
<name>A0A9X0R898_VIBME</name>
<reference evidence="6" key="1">
    <citation type="submission" date="2020-08" db="EMBL/GenBank/DDBJ databases">
        <title>Genome Sequencing and Pan-Genome Analysis of Migratory bird Vibrio Strains, Inner Mongolia.</title>
        <authorList>
            <person name="Zheng L."/>
        </authorList>
    </citation>
    <scope>NUCLEOTIDE SEQUENCE</scope>
    <source>
        <strain evidence="6">M13F</strain>
    </source>
</reference>
<keyword evidence="4" id="KW-0812">Transmembrane</keyword>
<dbReference type="Proteomes" id="UP000615796">
    <property type="component" value="Unassembled WGS sequence"/>
</dbReference>
<gene>
    <name evidence="6" type="ORF">H8Q88_06365</name>
</gene>
<sequence>MKDRLFHSLSLVVFLAFLVLTSFYAWQDSRRVKHFIQHYELPSIGMALAASVDRTAGEYHRISGELQHNNFIRDWILAGEQDIDILRTFLRDISLRFRLADASMVSDRSETYYSDDQRIIKLDPNNVSRDGWYYLYRETLRDINIDTWYYAEEDKLHIWVNAPLFDHNGEFLGLTGVGVDTEDFSNLLMTYGRLKGFDVYLARLDGQLVYAKNRQLLAEQLNLSDLWDIEFNFLDKNKDGTVLSFANKDNSEVFLWIRFMETWNTWLVVEKSAESIQSRINESLKSSALLGGSLSLLLFLVIFASIMLARHKVDEKTLHLEYQAGTDSLTGLFNRAYLSGLIQLELTRLRKVKGVSAILLIDIDYFKRINDTYGHPIGDQVLCCVAHSLNQNIREGDAVARFGGEEFMVLLPNISLQDAVEHAEQLRLAVSELIFPCLPQGESITVSIGISLLDTTKDNPIETAYFDADRALYRAKSSGRNRVMCS</sequence>
<dbReference type="GO" id="GO:1902201">
    <property type="term" value="P:negative regulation of bacterial-type flagellum-dependent cell motility"/>
    <property type="evidence" value="ECO:0007669"/>
    <property type="project" value="TreeGrafter"/>
</dbReference>
<dbReference type="PROSITE" id="PS50887">
    <property type="entry name" value="GGDEF"/>
    <property type="match status" value="1"/>
</dbReference>
<evidence type="ECO:0000256" key="3">
    <source>
        <dbReference type="ARBA" id="ARBA00034247"/>
    </source>
</evidence>
<accession>A0A9X0R898</accession>